<dbReference type="Pfam" id="PF07727">
    <property type="entry name" value="RVT_2"/>
    <property type="match status" value="1"/>
</dbReference>
<dbReference type="InterPro" id="IPR013103">
    <property type="entry name" value="RVT_2"/>
</dbReference>
<reference evidence="2 3" key="1">
    <citation type="journal article" date="2017" name="Genome Biol. Evol.">
        <title>Phytophthora megakarya and P. palmivora, closely related causal agents of cacao black pod rot, underwent increases in genome sizes and gene numbers by different mechanisms.</title>
        <authorList>
            <person name="Ali S.S."/>
            <person name="Shao J."/>
            <person name="Lary D.J."/>
            <person name="Kronmiller B."/>
            <person name="Shen D."/>
            <person name="Strem M.D."/>
            <person name="Amoako-Attah I."/>
            <person name="Akrofi A.Y."/>
            <person name="Begoude B.A."/>
            <person name="Ten Hoopen G.M."/>
            <person name="Coulibaly K."/>
            <person name="Kebe B.I."/>
            <person name="Melnick R.L."/>
            <person name="Guiltinan M.J."/>
            <person name="Tyler B.M."/>
            <person name="Meinhardt L.W."/>
            <person name="Bailey B.A."/>
        </authorList>
    </citation>
    <scope>NUCLEOTIDE SEQUENCE [LARGE SCALE GENOMIC DNA]</scope>
    <source>
        <strain evidence="3">sbr112.9</strain>
    </source>
</reference>
<dbReference type="OrthoDB" id="126939at2759"/>
<evidence type="ECO:0000313" key="3">
    <source>
        <dbReference type="Proteomes" id="UP000237271"/>
    </source>
</evidence>
<dbReference type="PANTHER" id="PTHR11439">
    <property type="entry name" value="GAG-POL-RELATED RETROTRANSPOSON"/>
    <property type="match status" value="1"/>
</dbReference>
<name>A0A2P4YAF0_9STRA</name>
<gene>
    <name evidence="2" type="ORF">PHPALM_8350</name>
</gene>
<dbReference type="Proteomes" id="UP000237271">
    <property type="component" value="Unassembled WGS sequence"/>
</dbReference>
<organism evidence="2 3">
    <name type="scientific">Phytophthora palmivora</name>
    <dbReference type="NCBI Taxonomy" id="4796"/>
    <lineage>
        <taxon>Eukaryota</taxon>
        <taxon>Sar</taxon>
        <taxon>Stramenopiles</taxon>
        <taxon>Oomycota</taxon>
        <taxon>Peronosporomycetes</taxon>
        <taxon>Peronosporales</taxon>
        <taxon>Peronosporaceae</taxon>
        <taxon>Phytophthora</taxon>
    </lineage>
</organism>
<feature type="non-terminal residue" evidence="2">
    <location>
        <position position="341"/>
    </location>
</feature>
<dbReference type="EMBL" id="NCKW01004638">
    <property type="protein sequence ID" value="POM74659.1"/>
    <property type="molecule type" value="Genomic_DNA"/>
</dbReference>
<dbReference type="PANTHER" id="PTHR11439:SF463">
    <property type="entry name" value="REVERSE TRANSCRIPTASE TY1_COPIA-TYPE DOMAIN-CONTAINING PROTEIN"/>
    <property type="match status" value="1"/>
</dbReference>
<evidence type="ECO:0000259" key="1">
    <source>
        <dbReference type="Pfam" id="PF07727"/>
    </source>
</evidence>
<protein>
    <recommendedName>
        <fullName evidence="1">Reverse transcriptase Ty1/copia-type domain-containing protein</fullName>
    </recommendedName>
</protein>
<keyword evidence="3" id="KW-1185">Reference proteome</keyword>
<proteinExistence type="predicted"/>
<accession>A0A2P4YAF0</accession>
<feature type="domain" description="Reverse transcriptase Ty1/copia-type" evidence="1">
    <location>
        <begin position="1"/>
        <end position="80"/>
    </location>
</feature>
<dbReference type="CDD" id="cd09272">
    <property type="entry name" value="RNase_HI_RT_Ty1"/>
    <property type="match status" value="1"/>
</dbReference>
<feature type="non-terminal residue" evidence="2">
    <location>
        <position position="1"/>
    </location>
</feature>
<comment type="caution">
    <text evidence="2">The sequence shown here is derived from an EMBL/GenBank/DDBJ whole genome shotgun (WGS) entry which is preliminary data.</text>
</comment>
<dbReference type="AlphaFoldDB" id="A0A2P4YAF0"/>
<evidence type="ECO:0000313" key="2">
    <source>
        <dbReference type="EMBL" id="POM74659.1"/>
    </source>
</evidence>
<sequence>MVTVYVDDMMVVGMLSDIDSVIEELRLKFVMKDLGRVKHLLSMEIVYEPGVLLCLSQSAYIEQLLDRFRMNTARTVGSPQVHNEKMLPIEKEKCKINDPSIPYRELVGKLQYLTLPMPFGVLVAMLDLYEPGVLLCLSRSAYIEQLLDHFRMNEARTVGSPQVHNEKMLPIEKEKCKINDPSIPYRELVGKLQYLVSCTRPDIANAVRCLGRHAGSYTRENFSNAKRVLQYLRGTRNHGLVYRKSDAESAIKLQLCAYSDTDHANCPDTSRSISGYVLQLGNWSFGFKSKTQKTVTDGTCKSELVAASTCVESLMWAQSLLVDIGMDVHIPNLRLDYQSTI</sequence>